<feature type="region of interest" description="Disordered" evidence="1">
    <location>
        <begin position="127"/>
        <end position="162"/>
    </location>
</feature>
<evidence type="ECO:0000313" key="2">
    <source>
        <dbReference type="EMBL" id="CAA2990976.1"/>
    </source>
</evidence>
<organism evidence="2 3">
    <name type="scientific">Olea europaea subsp. europaea</name>
    <dbReference type="NCBI Taxonomy" id="158383"/>
    <lineage>
        <taxon>Eukaryota</taxon>
        <taxon>Viridiplantae</taxon>
        <taxon>Streptophyta</taxon>
        <taxon>Embryophyta</taxon>
        <taxon>Tracheophyta</taxon>
        <taxon>Spermatophyta</taxon>
        <taxon>Magnoliopsida</taxon>
        <taxon>eudicotyledons</taxon>
        <taxon>Gunneridae</taxon>
        <taxon>Pentapetalae</taxon>
        <taxon>asterids</taxon>
        <taxon>lamiids</taxon>
        <taxon>Lamiales</taxon>
        <taxon>Oleaceae</taxon>
        <taxon>Oleeae</taxon>
        <taxon>Olea</taxon>
    </lineage>
</organism>
<accession>A0A8S0SE33</accession>
<sequence>MCAFVRFSWGKSAHAAHTQASSRRALIFLPAQGAKSKALALHNQAADQELKSNKGRDKWDLARWLALRGPSGGSYRATGKSPLAIRCETTGPGPPAAGYTTNSRAASRGLASIERMHLGLNEAQELPLRRPGGRPVPITRQPRTRSGQTMIGARNTGPDNRAARDAARALLSIDRISRFDQSLSLAADSSGLFMGTNFLLGQIYYSPVCLPRAMMKMVITMTHRQAGRPPPRALAADPMRPAWCAASGGECFLWPRAHAMSEDFPCSLPLFWCRIVSPVFVCFVS</sequence>
<gene>
    <name evidence="2" type="ORF">OLEA9_A066831</name>
</gene>
<protein>
    <submittedName>
        <fullName evidence="2">Uncharacterized protein</fullName>
    </submittedName>
</protein>
<evidence type="ECO:0000256" key="1">
    <source>
        <dbReference type="SAM" id="MobiDB-lite"/>
    </source>
</evidence>
<keyword evidence="3" id="KW-1185">Reference proteome</keyword>
<comment type="caution">
    <text evidence="2">The sequence shown here is derived from an EMBL/GenBank/DDBJ whole genome shotgun (WGS) entry which is preliminary data.</text>
</comment>
<evidence type="ECO:0000313" key="3">
    <source>
        <dbReference type="Proteomes" id="UP000594638"/>
    </source>
</evidence>
<dbReference type="Gramene" id="OE9A066831T1">
    <property type="protein sequence ID" value="OE9A066831C1"/>
    <property type="gene ID" value="OE9A066831"/>
</dbReference>
<proteinExistence type="predicted"/>
<reference evidence="2 3" key="1">
    <citation type="submission" date="2019-12" db="EMBL/GenBank/DDBJ databases">
        <authorList>
            <person name="Alioto T."/>
            <person name="Alioto T."/>
            <person name="Gomez Garrido J."/>
        </authorList>
    </citation>
    <scope>NUCLEOTIDE SEQUENCE [LARGE SCALE GENOMIC DNA]</scope>
</reference>
<dbReference type="EMBL" id="CACTIH010004532">
    <property type="protein sequence ID" value="CAA2990976.1"/>
    <property type="molecule type" value="Genomic_DNA"/>
</dbReference>
<dbReference type="Proteomes" id="UP000594638">
    <property type="component" value="Unassembled WGS sequence"/>
</dbReference>
<dbReference type="AlphaFoldDB" id="A0A8S0SE33"/>
<name>A0A8S0SE33_OLEEU</name>